<keyword evidence="4" id="KW-1185">Reference proteome</keyword>
<evidence type="ECO:0000313" key="4">
    <source>
        <dbReference type="Proteomes" id="UP000253961"/>
    </source>
</evidence>
<dbReference type="Pfam" id="PF00072">
    <property type="entry name" value="Response_reg"/>
    <property type="match status" value="1"/>
</dbReference>
<evidence type="ECO:0000256" key="1">
    <source>
        <dbReference type="PROSITE-ProRule" id="PRU00169"/>
    </source>
</evidence>
<reference evidence="3 4" key="1">
    <citation type="submission" date="2018-07" db="EMBL/GenBank/DDBJ databases">
        <title>Pedobacter sp. nov., isolated from soil.</title>
        <authorList>
            <person name="Zhou L.Y."/>
            <person name="Du Z.J."/>
        </authorList>
    </citation>
    <scope>NUCLEOTIDE SEQUENCE [LARGE SCALE GENOMIC DNA]</scope>
    <source>
        <strain evidence="3 4">JDX94</strain>
    </source>
</reference>
<protein>
    <submittedName>
        <fullName evidence="3">DNA-binding response regulator</fullName>
    </submittedName>
</protein>
<dbReference type="InterPro" id="IPR001789">
    <property type="entry name" value="Sig_transdc_resp-reg_receiver"/>
</dbReference>
<dbReference type="GO" id="GO:0000160">
    <property type="term" value="P:phosphorelay signal transduction system"/>
    <property type="evidence" value="ECO:0007669"/>
    <property type="project" value="InterPro"/>
</dbReference>
<dbReference type="Gene3D" id="3.40.50.2300">
    <property type="match status" value="1"/>
</dbReference>
<dbReference type="OrthoDB" id="659223at2"/>
<gene>
    <name evidence="3" type="ORF">DU508_22330</name>
</gene>
<evidence type="ECO:0000259" key="2">
    <source>
        <dbReference type="PROSITE" id="PS50110"/>
    </source>
</evidence>
<keyword evidence="1" id="KW-0597">Phosphoprotein</keyword>
<feature type="domain" description="Response regulatory" evidence="2">
    <location>
        <begin position="4"/>
        <end position="132"/>
    </location>
</feature>
<dbReference type="EMBL" id="QPKV01000015">
    <property type="protein sequence ID" value="RDC54230.1"/>
    <property type="molecule type" value="Genomic_DNA"/>
</dbReference>
<dbReference type="SUPFAM" id="SSF52172">
    <property type="entry name" value="CheY-like"/>
    <property type="match status" value="1"/>
</dbReference>
<keyword evidence="3" id="KW-0238">DNA-binding</keyword>
<dbReference type="PROSITE" id="PS50110">
    <property type="entry name" value="RESPONSE_REGULATORY"/>
    <property type="match status" value="1"/>
</dbReference>
<feature type="modified residue" description="4-aspartylphosphate" evidence="1">
    <location>
        <position position="59"/>
    </location>
</feature>
<dbReference type="GO" id="GO:0003677">
    <property type="term" value="F:DNA binding"/>
    <property type="evidence" value="ECO:0007669"/>
    <property type="project" value="UniProtKB-KW"/>
</dbReference>
<dbReference type="SMART" id="SM00448">
    <property type="entry name" value="REC"/>
    <property type="match status" value="1"/>
</dbReference>
<comment type="caution">
    <text evidence="3">The sequence shown here is derived from an EMBL/GenBank/DDBJ whole genome shotgun (WGS) entry which is preliminary data.</text>
</comment>
<dbReference type="InterPro" id="IPR011006">
    <property type="entry name" value="CheY-like_superfamily"/>
</dbReference>
<accession>A0A369PPN4</accession>
<proteinExistence type="predicted"/>
<dbReference type="Proteomes" id="UP000253961">
    <property type="component" value="Unassembled WGS sequence"/>
</dbReference>
<organism evidence="3 4">
    <name type="scientific">Pedobacter chinensis</name>
    <dbReference type="NCBI Taxonomy" id="2282421"/>
    <lineage>
        <taxon>Bacteria</taxon>
        <taxon>Pseudomonadati</taxon>
        <taxon>Bacteroidota</taxon>
        <taxon>Sphingobacteriia</taxon>
        <taxon>Sphingobacteriales</taxon>
        <taxon>Sphingobacteriaceae</taxon>
        <taxon>Pedobacter</taxon>
    </lineage>
</organism>
<sequence length="221" mass="25312">MFKRVLIAEDHESTSISVRKTLEDFGITRTEYTYYCDDALMHIKKNIHDDQPFDLLITDLSFEEDHRAQVIKDGTALINAVKQIQPNMKVLVFSAETKTAIIDSLFKQTGINAYVRKARHDAKELKLAIEALAQNKIYISSDLRQSLRQKNTYEFTDFDITIISLLSQGTLQKDIPTYLQQNNIKPSGLSSVEKRLNLMKEVLGFSKNEQLVAYCKDFGII</sequence>
<evidence type="ECO:0000313" key="3">
    <source>
        <dbReference type="EMBL" id="RDC54230.1"/>
    </source>
</evidence>
<name>A0A369PPN4_9SPHI</name>
<dbReference type="AlphaFoldDB" id="A0A369PPN4"/>